<dbReference type="SUPFAM" id="SSF52096">
    <property type="entry name" value="ClpP/crotonase"/>
    <property type="match status" value="2"/>
</dbReference>
<dbReference type="AlphaFoldDB" id="A0AB34IHL8"/>
<comment type="similarity">
    <text evidence="1">Belongs to the AccD/PCCB family.</text>
</comment>
<dbReference type="PROSITE" id="PS50980">
    <property type="entry name" value="COA_CT_NTER"/>
    <property type="match status" value="1"/>
</dbReference>
<evidence type="ECO:0000313" key="10">
    <source>
        <dbReference type="Proteomes" id="UP001515480"/>
    </source>
</evidence>
<evidence type="ECO:0000256" key="5">
    <source>
        <dbReference type="ARBA" id="ARBA00031404"/>
    </source>
</evidence>
<dbReference type="PANTHER" id="PTHR22855">
    <property type="entry name" value="ACETYL, PROPIONYL, PYRUVATE, AND GLUTACONYL CARBOXYLASE-RELATED"/>
    <property type="match status" value="1"/>
</dbReference>
<comment type="caution">
    <text evidence="9">The sequence shown here is derived from an EMBL/GenBank/DDBJ whole genome shotgun (WGS) entry which is preliminary data.</text>
</comment>
<accession>A0AB34IHL8</accession>
<proteinExistence type="inferred from homology"/>
<protein>
    <recommendedName>
        <fullName evidence="3">methylcrotonoyl-CoA carboxylase</fullName>
        <ecNumber evidence="3">6.4.1.4</ecNumber>
    </recommendedName>
    <alternativeName>
        <fullName evidence="5">3-methylcrotonyl-CoA carboxylase 2</fullName>
    </alternativeName>
    <alternativeName>
        <fullName evidence="4">3-methylcrotonyl-CoA:carbon dioxide ligase subunit beta</fullName>
    </alternativeName>
</protein>
<evidence type="ECO:0000259" key="7">
    <source>
        <dbReference type="PROSITE" id="PS50980"/>
    </source>
</evidence>
<dbReference type="Pfam" id="PF01039">
    <property type="entry name" value="Carboxyl_trans"/>
    <property type="match status" value="1"/>
</dbReference>
<evidence type="ECO:0000313" key="9">
    <source>
        <dbReference type="EMBL" id="KAL1499428.1"/>
    </source>
</evidence>
<dbReference type="InterPro" id="IPR011763">
    <property type="entry name" value="COA_CT_C"/>
</dbReference>
<evidence type="ECO:0000256" key="2">
    <source>
        <dbReference type="ARBA" id="ARBA00025711"/>
    </source>
</evidence>
<feature type="domain" description="CoA carboxyltransferase C-terminal" evidence="8">
    <location>
        <begin position="337"/>
        <end position="581"/>
    </location>
</feature>
<dbReference type="GO" id="GO:0005739">
    <property type="term" value="C:mitochondrion"/>
    <property type="evidence" value="ECO:0007669"/>
    <property type="project" value="TreeGrafter"/>
</dbReference>
<dbReference type="Gene3D" id="3.90.226.10">
    <property type="entry name" value="2-enoyl-CoA Hydratase, Chain A, domain 1"/>
    <property type="match status" value="2"/>
</dbReference>
<evidence type="ECO:0000259" key="8">
    <source>
        <dbReference type="PROSITE" id="PS50989"/>
    </source>
</evidence>
<dbReference type="Proteomes" id="UP001515480">
    <property type="component" value="Unassembled WGS sequence"/>
</dbReference>
<dbReference type="EMBL" id="JBGBPQ010000025">
    <property type="protein sequence ID" value="KAL1499428.1"/>
    <property type="molecule type" value="Genomic_DNA"/>
</dbReference>
<evidence type="ECO:0000256" key="3">
    <source>
        <dbReference type="ARBA" id="ARBA00026116"/>
    </source>
</evidence>
<dbReference type="InterPro" id="IPR045190">
    <property type="entry name" value="MCCB/AccD1-like"/>
</dbReference>
<gene>
    <name evidence="9" type="ORF">AB1Y20_011633</name>
</gene>
<dbReference type="InterPro" id="IPR029045">
    <property type="entry name" value="ClpP/crotonase-like_dom_sf"/>
</dbReference>
<feature type="domain" description="CoA carboxyltransferase N-terminal" evidence="7">
    <location>
        <begin position="70"/>
        <end position="334"/>
    </location>
</feature>
<dbReference type="FunFam" id="3.90.226.10:FF:000046">
    <property type="entry name" value="Geranyl-CoA carboxylase beta subunit"/>
    <property type="match status" value="1"/>
</dbReference>
<name>A0AB34IHL8_PRYPA</name>
<dbReference type="EC" id="6.4.1.4" evidence="3"/>
<comment type="catalytic activity">
    <reaction evidence="6">
        <text>3-methylbut-2-enoyl-CoA + hydrogencarbonate + ATP = 3-methyl-(2E)-glutaconyl-CoA + ADP + phosphate + H(+)</text>
        <dbReference type="Rhea" id="RHEA:13589"/>
        <dbReference type="ChEBI" id="CHEBI:15378"/>
        <dbReference type="ChEBI" id="CHEBI:17544"/>
        <dbReference type="ChEBI" id="CHEBI:30616"/>
        <dbReference type="ChEBI" id="CHEBI:43474"/>
        <dbReference type="ChEBI" id="CHEBI:57344"/>
        <dbReference type="ChEBI" id="CHEBI:57346"/>
        <dbReference type="ChEBI" id="CHEBI:456216"/>
        <dbReference type="EC" id="6.4.1.4"/>
    </reaction>
</comment>
<dbReference type="FunFam" id="3.90.226.10:FF:000004">
    <property type="entry name" value="Methylcrotonoyl-CoA carboxylase beta chain"/>
    <property type="match status" value="1"/>
</dbReference>
<evidence type="ECO:0000256" key="6">
    <source>
        <dbReference type="ARBA" id="ARBA00052347"/>
    </source>
</evidence>
<dbReference type="InterPro" id="IPR034733">
    <property type="entry name" value="AcCoA_carboxyl_beta"/>
</dbReference>
<comment type="pathway">
    <text evidence="2">Amino-acid degradation; L-leucine degradation; (S)-3-hydroxy-3-methylglutaryl-CoA from 3-isovaleryl-CoA: step 2/3.</text>
</comment>
<evidence type="ECO:0000256" key="4">
    <source>
        <dbReference type="ARBA" id="ARBA00031237"/>
    </source>
</evidence>
<sequence length="591" mass="62475">MMMGRLCLPRLARSAPPRRALPSAERVRSARSVWLGRVAPCTPALRAPPPLAAAPRRFVSVGSAEFAANAERSAAVLAQFREVKARLAQGGSPRAVAAHRARGKLMARERVEAVLDVGSPFLELSMLAAWTRGGENKFPSAGLVTGIGLIGGRHCMIVANDPTVQGGTYMPLTIKKHLRAQKVAMENRLPCVYLVESGGGNLTMDASDGSYADETGFGRIFYNQERARLSAAGIPQVAVVLGSCTAGGAYIPAMADEVVIVRKNGTIFLAGPPLVKAATGEVVSAEELGGGDMHCSVSGVADHLARDEPHALQLARQIIAALPPPPSASLTAGSSIEPRHPASELPGLIPCDAKQPMDMRAILERVIDASELTEFKGEYGRTLITGFARIHGFQVGIVANSGVLDANSSVKGTHFVQLCCQRNVPLIFFQNITGFMVGREAEAAGIAKHGAKLVHAVSCADVPKLTLVVGGSFGAGNYAMCGRAYSPRFMWMWPNARIGVMGGEQAASVLTQVQAAAALKAGKPLDAEKTKELRRGMLAKFDEASAATFATSLLWDDGIIEPEETRQTLGLALEIVANAPETPTKFGVYRM</sequence>
<dbReference type="PANTHER" id="PTHR22855:SF13">
    <property type="entry name" value="METHYLCROTONOYL-COA CARBOXYLASE BETA CHAIN, MITOCHONDRIAL"/>
    <property type="match status" value="1"/>
</dbReference>
<organism evidence="9 10">
    <name type="scientific">Prymnesium parvum</name>
    <name type="common">Toxic golden alga</name>
    <dbReference type="NCBI Taxonomy" id="97485"/>
    <lineage>
        <taxon>Eukaryota</taxon>
        <taxon>Haptista</taxon>
        <taxon>Haptophyta</taxon>
        <taxon>Prymnesiophyceae</taxon>
        <taxon>Prymnesiales</taxon>
        <taxon>Prymnesiaceae</taxon>
        <taxon>Prymnesium</taxon>
    </lineage>
</organism>
<dbReference type="PROSITE" id="PS50989">
    <property type="entry name" value="COA_CT_CTER"/>
    <property type="match status" value="1"/>
</dbReference>
<dbReference type="GO" id="GO:0004485">
    <property type="term" value="F:methylcrotonoyl-CoA carboxylase activity"/>
    <property type="evidence" value="ECO:0007669"/>
    <property type="project" value="UniProtKB-EC"/>
</dbReference>
<evidence type="ECO:0000256" key="1">
    <source>
        <dbReference type="ARBA" id="ARBA00006102"/>
    </source>
</evidence>
<dbReference type="GO" id="GO:1905202">
    <property type="term" value="C:methylcrotonoyl-CoA carboxylase complex"/>
    <property type="evidence" value="ECO:0007669"/>
    <property type="project" value="TreeGrafter"/>
</dbReference>
<keyword evidence="10" id="KW-1185">Reference proteome</keyword>
<dbReference type="GO" id="GO:0006552">
    <property type="term" value="P:L-leucine catabolic process"/>
    <property type="evidence" value="ECO:0007669"/>
    <property type="project" value="TreeGrafter"/>
</dbReference>
<reference evidence="9 10" key="1">
    <citation type="journal article" date="2024" name="Science">
        <title>Giant polyketide synthase enzymes in the biosynthesis of giant marine polyether toxins.</title>
        <authorList>
            <person name="Fallon T.R."/>
            <person name="Shende V.V."/>
            <person name="Wierzbicki I.H."/>
            <person name="Pendleton A.L."/>
            <person name="Watervoot N.F."/>
            <person name="Auber R.P."/>
            <person name="Gonzalez D.J."/>
            <person name="Wisecaver J.H."/>
            <person name="Moore B.S."/>
        </authorList>
    </citation>
    <scope>NUCLEOTIDE SEQUENCE [LARGE SCALE GENOMIC DNA]</scope>
    <source>
        <strain evidence="9 10">12B1</strain>
    </source>
</reference>
<dbReference type="InterPro" id="IPR011762">
    <property type="entry name" value="COA_CT_N"/>
</dbReference>